<sequence length="392" mass="39162">MDSVDNARSRCSSPGWRCGRTRVVTRGQIAAPGENYGGGPFGPQMSRVVPSAIPGCGSSSPRVLHRVIVARISPDRCFWRPCGQFVARGSPAEPRAHPPLAAPTTPPRSPPPDHLTSPHPPLGTPPPAPGAPTAPPPGPPTPPPGTRARRDRHPTPADTAPGANDRPPDLAATGRRGHRTARRVGDRAAGGGYLAARVARKAGRVGGGARGGREGAGRQAGRQAGGRAGGQAGGQAESERGQAGAASADRWKASAGRGRAGRRRQAGPARAGRGQAGAGRRGVGGSVRPGGAWAAAPGVRVAACGVWGGAAGGGTGRIVVPLWDNGDRGPEAAGGRGRARSAARHAGEMRPAGVRASVCGSQPGDGCRKAERGAVCPAPAEVTVRGCGAPAA</sequence>
<feature type="compositionally biased region" description="Gly residues" evidence="1">
    <location>
        <begin position="223"/>
        <end position="233"/>
    </location>
</feature>
<gene>
    <name evidence="2" type="ORF">DFJ66_4826</name>
</gene>
<dbReference type="Proteomes" id="UP000272729">
    <property type="component" value="Unassembled WGS sequence"/>
</dbReference>
<feature type="compositionally biased region" description="Low complexity" evidence="1">
    <location>
        <begin position="241"/>
        <end position="257"/>
    </location>
</feature>
<name>A0A495XFY2_9PSEU</name>
<proteinExistence type="predicted"/>
<accession>A0A495XFY2</accession>
<protein>
    <submittedName>
        <fullName evidence="2">Uncharacterized protein</fullName>
    </submittedName>
</protein>
<dbReference type="EMBL" id="RBXR01000001">
    <property type="protein sequence ID" value="RKT71533.1"/>
    <property type="molecule type" value="Genomic_DNA"/>
</dbReference>
<organism evidence="2 3">
    <name type="scientific">Saccharothrix variisporea</name>
    <dbReference type="NCBI Taxonomy" id="543527"/>
    <lineage>
        <taxon>Bacteria</taxon>
        <taxon>Bacillati</taxon>
        <taxon>Actinomycetota</taxon>
        <taxon>Actinomycetes</taxon>
        <taxon>Pseudonocardiales</taxon>
        <taxon>Pseudonocardiaceae</taxon>
        <taxon>Saccharothrix</taxon>
    </lineage>
</organism>
<evidence type="ECO:0000313" key="2">
    <source>
        <dbReference type="EMBL" id="RKT71533.1"/>
    </source>
</evidence>
<feature type="region of interest" description="Disordered" evidence="1">
    <location>
        <begin position="344"/>
        <end position="363"/>
    </location>
</feature>
<comment type="caution">
    <text evidence="2">The sequence shown here is derived from an EMBL/GenBank/DDBJ whole genome shotgun (WGS) entry which is preliminary data.</text>
</comment>
<feature type="region of interest" description="Disordered" evidence="1">
    <location>
        <begin position="89"/>
        <end position="285"/>
    </location>
</feature>
<feature type="compositionally biased region" description="Gly residues" evidence="1">
    <location>
        <begin position="274"/>
        <end position="285"/>
    </location>
</feature>
<evidence type="ECO:0000313" key="3">
    <source>
        <dbReference type="Proteomes" id="UP000272729"/>
    </source>
</evidence>
<dbReference type="AlphaFoldDB" id="A0A495XFY2"/>
<feature type="compositionally biased region" description="Pro residues" evidence="1">
    <location>
        <begin position="100"/>
        <end position="145"/>
    </location>
</feature>
<evidence type="ECO:0000256" key="1">
    <source>
        <dbReference type="SAM" id="MobiDB-lite"/>
    </source>
</evidence>
<reference evidence="2 3" key="1">
    <citation type="submission" date="2018-10" db="EMBL/GenBank/DDBJ databases">
        <title>Sequencing the genomes of 1000 actinobacteria strains.</title>
        <authorList>
            <person name="Klenk H.-P."/>
        </authorList>
    </citation>
    <scope>NUCLEOTIDE SEQUENCE [LARGE SCALE GENOMIC DNA]</scope>
    <source>
        <strain evidence="2 3">DSM 43911</strain>
    </source>
</reference>
<keyword evidence="3" id="KW-1185">Reference proteome</keyword>